<protein>
    <submittedName>
        <fullName evidence="1">Uncharacterized protein</fullName>
    </submittedName>
</protein>
<accession>A0A084IG88</accession>
<dbReference type="PATRIC" id="fig|1304275.5.peg.3793"/>
<organism evidence="1 2">
    <name type="scientific">Salinisphaera hydrothermalis (strain C41B8)</name>
    <dbReference type="NCBI Taxonomy" id="1304275"/>
    <lineage>
        <taxon>Bacteria</taxon>
        <taxon>Pseudomonadati</taxon>
        <taxon>Pseudomonadota</taxon>
        <taxon>Gammaproteobacteria</taxon>
        <taxon>Salinisphaerales</taxon>
        <taxon>Salinisphaeraceae</taxon>
        <taxon>Salinisphaera</taxon>
    </lineage>
</organism>
<sequence>MNVLPVSGLEPDDVAHIEGFVDKSAQWHSLDSFHLLEPPAAAREPFIAPAHAIASLARGIGLSTDHAKTQAKQAAERMMEAHPCWGWVYFYDSFDPELPACIPISTFIDWLRIEWPTLRKSMLAGVHELDVSSTRLCREALADGNGIADFLANAADVIVRAPMFPDPADWQHMSSMRDRVALMQPKAMIEFVPGAPWPEFEEPDSDDWRAEWISKAYPLFSQWREQIRPIADALSETLGQSVYYFADPEDDLDDDCAHRFLVLHWCCTWLPESNFVKHLVNASGAASVHELKAALIDPQSYRHPFEMNNAFFAPDAVSCRFDYSNSLQKITCAFVFATLEAREAAYWLLQQAIGVKVLIVAPRELADNEWVEKAASNCAGWSVRFMHDHAVDEPIAILAGIDRLNVIADRCDRKLGSLDLQLSESVEDLLWLAIQRGVLARYFFLDLGGLGNPEDCLERRGAAEREAVRQMQRAEYTRRLKAIQVECDYGSTGLWDECGRSLSYDALDLPFDLIRHIAAWQADFDEIETPPSRADESWRHKHESERLVIIELLRAVLGNDVVGVGRVC</sequence>
<dbReference type="EMBL" id="APNK01000059">
    <property type="protein sequence ID" value="KEZ75722.1"/>
    <property type="molecule type" value="Genomic_DNA"/>
</dbReference>
<gene>
    <name evidence="1" type="ORF">C41B8_18582</name>
</gene>
<keyword evidence="2" id="KW-1185">Reference proteome</keyword>
<evidence type="ECO:0000313" key="2">
    <source>
        <dbReference type="Proteomes" id="UP000028302"/>
    </source>
</evidence>
<reference evidence="1 2" key="1">
    <citation type="submission" date="2013-03" db="EMBL/GenBank/DDBJ databases">
        <title>Salinisphaera hydrothermalis C41B8 Genome Sequencing.</title>
        <authorList>
            <person name="Li C."/>
            <person name="Lai Q."/>
            <person name="Shao Z."/>
        </authorList>
    </citation>
    <scope>NUCLEOTIDE SEQUENCE [LARGE SCALE GENOMIC DNA]</scope>
    <source>
        <strain evidence="1 2">C41B8</strain>
    </source>
</reference>
<comment type="caution">
    <text evidence="1">The sequence shown here is derived from an EMBL/GenBank/DDBJ whole genome shotgun (WGS) entry which is preliminary data.</text>
</comment>
<name>A0A084IG88_SALHC</name>
<dbReference type="STRING" id="1304275.C41B8_18582"/>
<dbReference type="Proteomes" id="UP000028302">
    <property type="component" value="Unassembled WGS sequence"/>
</dbReference>
<evidence type="ECO:0000313" key="1">
    <source>
        <dbReference type="EMBL" id="KEZ75722.1"/>
    </source>
</evidence>
<proteinExistence type="predicted"/>
<dbReference type="AlphaFoldDB" id="A0A084IG88"/>